<sequence length="982" mass="110482">MKNHLFIGLGGQGGRTLGEIRKVMEQRKEDTKALQSQGVAVEFLAIDSSRDVRNDKRSWSNFGTDLSLQENDWLMLTPPSQGSVPELAIRPDIAPWLGAPKRVEEFLSQSKIEGANQRRRFGRLLFAYNATAIRNAIFSNKVARLTRSRPNQCAFHIFATLGGGTGSGCIVDLVAMIRNEYRDQSGIDDYPIFVYIYATNDDVNADVGYFFQNQYACLTDLNALMCDRLQPHSLGEGSTRSKFSGSEPIAQLVITTSLNSNNMRLPLETQIQIVAESCLERIYAWSTGQMSTDSQRVMTGQDILATFPGEPLTGIERSYRFAGFGMRRWEVPHTRLEELIALDLMSSGLRQALFNHWQDGRGFQDRLGAADAAGIAARVDALMNDLADIRAAGFDRDALAAKLREELSQQTEGLKRSTSNEPLDPPVVERTLKVYYESRFQLAGIDAFVQKCQSERPEEIRRAVQRLAGKLSELWLDRANPLALSRIPQILDELGSRLRAEMEATSSNAPEITRRQRVIEARRMEWDKVTWLTARVTSKRRQLVEAHARDCSMLHELDLRDRLTKLDANFIGAFLNELSTIRQLFQSTQSLVAKLLERTGHDRDLLSGELNDLHSRHSANKYEFDPSSLETFLSWMRRHQEHQSNAAHLLRKAIMAYCGQQQPLSSLAQVATNAEVSLEETLRHTAMNQARSIHDDYAGHGQGATILGGSLLDRLERRFQQDPAALAREVKEFVDRAAACLNLRNDTQPVTILGSGKNVSTMPKRSLLLGLPQHAYRDTVADAFRAARSAGANYHFDTYPHDDPSQIRLLLVDYWLAARFASVVHGLAERYQETTSNRQAGDARYFCNLDTEGEEGKRPNLFLPSAEEMRIRYEGELWLGQQPDVNVVISNQDGVFLCFDDPDGRRTELLAHSMEDAQATADHGKMFKLHARLAEALTGFTADQLTALLSARSREIEAESGLTSPAYKRWERMREQLKTLAN</sequence>
<dbReference type="InterPro" id="IPR025904">
    <property type="entry name" value="Tubulin-like"/>
</dbReference>
<dbReference type="AlphaFoldDB" id="A0A9X1B9F3"/>
<organism evidence="1 2">
    <name type="scientific">Thiocapsa imhoffii</name>
    <dbReference type="NCBI Taxonomy" id="382777"/>
    <lineage>
        <taxon>Bacteria</taxon>
        <taxon>Pseudomonadati</taxon>
        <taxon>Pseudomonadota</taxon>
        <taxon>Gammaproteobacteria</taxon>
        <taxon>Chromatiales</taxon>
        <taxon>Chromatiaceae</taxon>
        <taxon>Thiocapsa</taxon>
    </lineage>
</organism>
<protein>
    <recommendedName>
        <fullName evidence="3">Tubulin like</fullName>
    </recommendedName>
</protein>
<dbReference type="RefSeq" id="WP_200388048.1">
    <property type="nucleotide sequence ID" value="NZ_NRSD01000010.1"/>
</dbReference>
<evidence type="ECO:0000313" key="1">
    <source>
        <dbReference type="EMBL" id="MBK1645243.1"/>
    </source>
</evidence>
<dbReference type="Pfam" id="PF13809">
    <property type="entry name" value="Tubulin_2"/>
    <property type="match status" value="1"/>
</dbReference>
<dbReference type="InterPro" id="IPR017975">
    <property type="entry name" value="Tubulin_CS"/>
</dbReference>
<dbReference type="GO" id="GO:0005874">
    <property type="term" value="C:microtubule"/>
    <property type="evidence" value="ECO:0007669"/>
    <property type="project" value="InterPro"/>
</dbReference>
<dbReference type="Gene3D" id="3.40.50.1440">
    <property type="entry name" value="Tubulin/FtsZ, GTPase domain"/>
    <property type="match status" value="1"/>
</dbReference>
<dbReference type="GO" id="GO:0005525">
    <property type="term" value="F:GTP binding"/>
    <property type="evidence" value="ECO:0007669"/>
    <property type="project" value="InterPro"/>
</dbReference>
<dbReference type="PROSITE" id="PS00227">
    <property type="entry name" value="TUBULIN"/>
    <property type="match status" value="1"/>
</dbReference>
<name>A0A9X1B9F3_9GAMM</name>
<dbReference type="Proteomes" id="UP001138802">
    <property type="component" value="Unassembled WGS sequence"/>
</dbReference>
<comment type="caution">
    <text evidence="1">The sequence shown here is derived from an EMBL/GenBank/DDBJ whole genome shotgun (WGS) entry which is preliminary data.</text>
</comment>
<evidence type="ECO:0008006" key="3">
    <source>
        <dbReference type="Google" id="ProtNLM"/>
    </source>
</evidence>
<reference evidence="1 2" key="1">
    <citation type="journal article" date="2020" name="Microorganisms">
        <title>Osmotic Adaptation and Compatible Solute Biosynthesis of Phototrophic Bacteria as Revealed from Genome Analyses.</title>
        <authorList>
            <person name="Imhoff J.F."/>
            <person name="Rahn T."/>
            <person name="Kunzel S."/>
            <person name="Keller A."/>
            <person name="Neulinger S.C."/>
        </authorList>
    </citation>
    <scope>NUCLEOTIDE SEQUENCE [LARGE SCALE GENOMIC DNA]</scope>
    <source>
        <strain evidence="1 2">DSM 21303</strain>
    </source>
</reference>
<dbReference type="GO" id="GO:0007017">
    <property type="term" value="P:microtubule-based process"/>
    <property type="evidence" value="ECO:0007669"/>
    <property type="project" value="InterPro"/>
</dbReference>
<dbReference type="SUPFAM" id="SSF52490">
    <property type="entry name" value="Tubulin nucleotide-binding domain-like"/>
    <property type="match status" value="1"/>
</dbReference>
<proteinExistence type="predicted"/>
<evidence type="ECO:0000313" key="2">
    <source>
        <dbReference type="Proteomes" id="UP001138802"/>
    </source>
</evidence>
<dbReference type="InterPro" id="IPR036525">
    <property type="entry name" value="Tubulin/FtsZ_GTPase_sf"/>
</dbReference>
<keyword evidence="2" id="KW-1185">Reference proteome</keyword>
<accession>A0A9X1B9F3</accession>
<dbReference type="EMBL" id="NRSD01000010">
    <property type="protein sequence ID" value="MBK1645243.1"/>
    <property type="molecule type" value="Genomic_DNA"/>
</dbReference>
<gene>
    <name evidence="1" type="ORF">CKO25_11435</name>
</gene>